<sequence>MTTSTTGKKEDIDRKHGGMLLDVEVEDGIGEGVSIQVKIGRTKSPATKKRYHQITISTPSKRTKSSSSTDIDDQQKGGRGVGNKSSLIAIVQQKGGVRTITTTPGGVPMTAEEEPMTAEEQLQKLVKKFEMMSVATAVDDDFDVSSIYPYLAESLQLENVFRVDSATLAHAKKNLRLMGSSKMKEFDDKWSKLQEEQIELSLSSKRDDILSNLNILSKQNELMYHQLTILIDAMSTTGFRQIMTTTGKKEEIDESIAKKHGGMLLDVEVEDGEEVSIQVK</sequence>
<evidence type="ECO:0000313" key="2">
    <source>
        <dbReference type="EMBL" id="KAI9186020.1"/>
    </source>
</evidence>
<proteinExistence type="predicted"/>
<accession>A0AAD5J990</accession>
<comment type="caution">
    <text evidence="2">The sequence shown here is derived from an EMBL/GenBank/DDBJ whole genome shotgun (WGS) entry which is preliminary data.</text>
</comment>
<feature type="compositionally biased region" description="Low complexity" evidence="1">
    <location>
        <begin position="54"/>
        <end position="69"/>
    </location>
</feature>
<keyword evidence="3" id="KW-1185">Reference proteome</keyword>
<evidence type="ECO:0000313" key="3">
    <source>
        <dbReference type="Proteomes" id="UP001064489"/>
    </source>
</evidence>
<feature type="region of interest" description="Disordered" evidence="1">
    <location>
        <begin position="41"/>
        <end position="85"/>
    </location>
</feature>
<dbReference type="AlphaFoldDB" id="A0AAD5J990"/>
<protein>
    <submittedName>
        <fullName evidence="2">Uncharacterized protein</fullName>
    </submittedName>
</protein>
<dbReference type="EMBL" id="JAJSOW010000100">
    <property type="protein sequence ID" value="KAI9186020.1"/>
    <property type="molecule type" value="Genomic_DNA"/>
</dbReference>
<dbReference type="Proteomes" id="UP001064489">
    <property type="component" value="Chromosome 3"/>
</dbReference>
<reference evidence="2" key="1">
    <citation type="journal article" date="2022" name="Plant J.">
        <title>Strategies of tolerance reflected in two North American maple genomes.</title>
        <authorList>
            <person name="McEvoy S.L."/>
            <person name="Sezen U.U."/>
            <person name="Trouern-Trend A."/>
            <person name="McMahon S.M."/>
            <person name="Schaberg P.G."/>
            <person name="Yang J."/>
            <person name="Wegrzyn J.L."/>
            <person name="Swenson N.G."/>
        </authorList>
    </citation>
    <scope>NUCLEOTIDE SEQUENCE</scope>
    <source>
        <strain evidence="2">91603</strain>
    </source>
</reference>
<reference evidence="2" key="2">
    <citation type="submission" date="2023-02" db="EMBL/GenBank/DDBJ databases">
        <authorList>
            <person name="Swenson N.G."/>
            <person name="Wegrzyn J.L."/>
            <person name="Mcevoy S.L."/>
        </authorList>
    </citation>
    <scope>NUCLEOTIDE SEQUENCE</scope>
    <source>
        <strain evidence="2">91603</strain>
        <tissue evidence="2">Leaf</tissue>
    </source>
</reference>
<organism evidence="2 3">
    <name type="scientific">Acer negundo</name>
    <name type="common">Box elder</name>
    <dbReference type="NCBI Taxonomy" id="4023"/>
    <lineage>
        <taxon>Eukaryota</taxon>
        <taxon>Viridiplantae</taxon>
        <taxon>Streptophyta</taxon>
        <taxon>Embryophyta</taxon>
        <taxon>Tracheophyta</taxon>
        <taxon>Spermatophyta</taxon>
        <taxon>Magnoliopsida</taxon>
        <taxon>eudicotyledons</taxon>
        <taxon>Gunneridae</taxon>
        <taxon>Pentapetalae</taxon>
        <taxon>rosids</taxon>
        <taxon>malvids</taxon>
        <taxon>Sapindales</taxon>
        <taxon>Sapindaceae</taxon>
        <taxon>Hippocastanoideae</taxon>
        <taxon>Acereae</taxon>
        <taxon>Acer</taxon>
    </lineage>
</organism>
<name>A0AAD5J990_ACENE</name>
<gene>
    <name evidence="2" type="ORF">LWI28_013071</name>
</gene>
<evidence type="ECO:0000256" key="1">
    <source>
        <dbReference type="SAM" id="MobiDB-lite"/>
    </source>
</evidence>